<dbReference type="InterPro" id="IPR052016">
    <property type="entry name" value="Bact_Sigma-Reg"/>
</dbReference>
<dbReference type="Gene3D" id="3.60.40.10">
    <property type="entry name" value="PPM-type phosphatase domain"/>
    <property type="match status" value="1"/>
</dbReference>
<reference evidence="4" key="1">
    <citation type="journal article" date="2005" name="Environ. Microbiol.">
        <title>Genetic and functional properties of uncultivated thermophilic crenarchaeotes from a subsurface gold mine as revealed by analysis of genome fragments.</title>
        <authorList>
            <person name="Nunoura T."/>
            <person name="Hirayama H."/>
            <person name="Takami H."/>
            <person name="Oida H."/>
            <person name="Nishi S."/>
            <person name="Shimamura S."/>
            <person name="Suzuki Y."/>
            <person name="Inagaki F."/>
            <person name="Takai K."/>
            <person name="Nealson K.H."/>
            <person name="Horikoshi K."/>
        </authorList>
    </citation>
    <scope>NUCLEOTIDE SEQUENCE</scope>
</reference>
<name>H5SGK4_9BACT</name>
<keyword evidence="1" id="KW-0378">Hydrolase</keyword>
<dbReference type="Gene3D" id="3.30.450.20">
    <property type="entry name" value="PAS domain"/>
    <property type="match status" value="1"/>
</dbReference>
<keyword evidence="2" id="KW-0175">Coiled coil</keyword>
<dbReference type="Pfam" id="PF07228">
    <property type="entry name" value="SpoIIE"/>
    <property type="match status" value="1"/>
</dbReference>
<protein>
    <recommendedName>
        <fullName evidence="3">PPM-type phosphatase domain-containing protein</fullName>
    </recommendedName>
</protein>
<feature type="domain" description="PPM-type phosphatase" evidence="3">
    <location>
        <begin position="290"/>
        <end position="519"/>
    </location>
</feature>
<evidence type="ECO:0000313" key="4">
    <source>
        <dbReference type="EMBL" id="BAL55290.1"/>
    </source>
</evidence>
<organism evidence="4">
    <name type="scientific">uncultured Bacteroidota bacterium</name>
    <dbReference type="NCBI Taxonomy" id="152509"/>
    <lineage>
        <taxon>Bacteria</taxon>
        <taxon>Pseudomonadati</taxon>
        <taxon>Bacteroidota</taxon>
        <taxon>environmental samples</taxon>
    </lineage>
</organism>
<evidence type="ECO:0000256" key="1">
    <source>
        <dbReference type="ARBA" id="ARBA00022801"/>
    </source>
</evidence>
<feature type="coiled-coil region" evidence="2">
    <location>
        <begin position="207"/>
        <end position="272"/>
    </location>
</feature>
<dbReference type="InterPro" id="IPR036457">
    <property type="entry name" value="PPM-type-like_dom_sf"/>
</dbReference>
<reference evidence="4" key="2">
    <citation type="journal article" date="2012" name="PLoS ONE">
        <title>A Deeply Branching Thermophilic Bacterium with an Ancient Acetyl-CoA Pathway Dominates a Subsurface Ecosystem.</title>
        <authorList>
            <person name="Takami H."/>
            <person name="Noguchi H."/>
            <person name="Takaki Y."/>
            <person name="Uchiyama I."/>
            <person name="Toyoda A."/>
            <person name="Nishi S."/>
            <person name="Chee G.-J."/>
            <person name="Arai W."/>
            <person name="Nunoura T."/>
            <person name="Itoh T."/>
            <person name="Hattori M."/>
            <person name="Takai K."/>
        </authorList>
    </citation>
    <scope>NUCLEOTIDE SEQUENCE</scope>
</reference>
<feature type="coiled-coil region" evidence="2">
    <location>
        <begin position="82"/>
        <end position="109"/>
    </location>
</feature>
<dbReference type="SUPFAM" id="SSF55785">
    <property type="entry name" value="PYP-like sensor domain (PAS domain)"/>
    <property type="match status" value="1"/>
</dbReference>
<gene>
    <name evidence="4" type="ORF">HGMM_F25B04C33</name>
</gene>
<dbReference type="SUPFAM" id="SSF81606">
    <property type="entry name" value="PP2C-like"/>
    <property type="match status" value="1"/>
</dbReference>
<accession>H5SGK4</accession>
<sequence>MALFGVVPNLKAPFPGVRWDKARTKIIAKNEAWESLPAPVQEEALLLPAWDFLREGDRIWSKHIVEEVGEVETFFLLPAEGYYEVIQRLEATEREAKFLRDQLHAFVQNVPLPLFVMDPEQDRVIFANNLLLQLLELPLKRLYEGLTLKDILGEAEEVGRALLEKASFKREPLQEIVERPLGGKSRWWIVRAFPFQATNLSGIMIGIVDITREKEQERQLAEAYQELQVQAEELRQNQEALEKAYETLLQLKEEAEQRRKELEDSLLAAQRYQRTLLFRVRELYEAWGYDYVGVVARAHTYIGGDFVVAQRREGWLYVGVGDATGHGTSGALLAITIQSAIHQAILTLASPAHLHEALERAAAQVYEVFEVEPGKDLSNEGAEVALVALPLERQGHLYYATAGRGVYLLSPEGKLSEHVQGRRGVGWSLPGQARQPYLTETLPYLSGSTLFLFSDGITDQLNPQGKRLGKKTFLRWLEESHAAGQDPRAKLRYLLQNWHAWKGEETHQTDDVLIITLAL</sequence>
<dbReference type="PANTHER" id="PTHR43156:SF9">
    <property type="entry name" value="HAMP DOMAIN-CONTAINING PROTEIN"/>
    <property type="match status" value="1"/>
</dbReference>
<dbReference type="InterPro" id="IPR013656">
    <property type="entry name" value="PAS_4"/>
</dbReference>
<dbReference type="PANTHER" id="PTHR43156">
    <property type="entry name" value="STAGE II SPORULATION PROTEIN E-RELATED"/>
    <property type="match status" value="1"/>
</dbReference>
<dbReference type="SMART" id="SM00331">
    <property type="entry name" value="PP2C_SIG"/>
    <property type="match status" value="1"/>
</dbReference>
<evidence type="ECO:0000256" key="2">
    <source>
        <dbReference type="SAM" id="Coils"/>
    </source>
</evidence>
<dbReference type="InterPro" id="IPR001932">
    <property type="entry name" value="PPM-type_phosphatase-like_dom"/>
</dbReference>
<dbReference type="Pfam" id="PF08448">
    <property type="entry name" value="PAS_4"/>
    <property type="match status" value="1"/>
</dbReference>
<evidence type="ECO:0000259" key="3">
    <source>
        <dbReference type="SMART" id="SM00331"/>
    </source>
</evidence>
<dbReference type="InterPro" id="IPR035965">
    <property type="entry name" value="PAS-like_dom_sf"/>
</dbReference>
<proteinExistence type="predicted"/>
<dbReference type="GO" id="GO:0016791">
    <property type="term" value="F:phosphatase activity"/>
    <property type="evidence" value="ECO:0007669"/>
    <property type="project" value="TreeGrafter"/>
</dbReference>
<dbReference type="EMBL" id="AP011714">
    <property type="protein sequence ID" value="BAL55290.1"/>
    <property type="molecule type" value="Genomic_DNA"/>
</dbReference>
<dbReference type="AlphaFoldDB" id="H5SGK4"/>